<evidence type="ECO:0000256" key="2">
    <source>
        <dbReference type="ARBA" id="ARBA00022833"/>
    </source>
</evidence>
<proteinExistence type="predicted"/>
<evidence type="ECO:0000256" key="4">
    <source>
        <dbReference type="ARBA" id="ARBA00023186"/>
    </source>
</evidence>
<dbReference type="Gene3D" id="3.90.1280.10">
    <property type="entry name" value="HSP33 redox switch-like"/>
    <property type="match status" value="1"/>
</dbReference>
<dbReference type="Gene3D" id="1.10.287.480">
    <property type="entry name" value="helix hairpin bin"/>
    <property type="match status" value="1"/>
</dbReference>
<evidence type="ECO:0000256" key="3">
    <source>
        <dbReference type="ARBA" id="ARBA00023157"/>
    </source>
</evidence>
<dbReference type="InterPro" id="IPR023212">
    <property type="entry name" value="Hsp33_helix_hairpin_bin_dom_sf"/>
</dbReference>
<dbReference type="AlphaFoldDB" id="A0A1U9M8I3"/>
<keyword evidence="8" id="KW-1185">Reference proteome</keyword>
<name>A0A1U9M8I3_9HYPH</name>
<accession>A0A1U9M8I3</accession>
<reference evidence="7 8" key="1">
    <citation type="submission" date="2016-11" db="EMBL/GenBank/DDBJ databases">
        <title>Comparative genomics of Bartonella apis.</title>
        <authorList>
            <person name="Engel P."/>
        </authorList>
    </citation>
    <scope>NUCLEOTIDE SEQUENCE [LARGE SCALE GENOMIC DNA]</scope>
    <source>
        <strain evidence="7 8">BBC0178</strain>
    </source>
</reference>
<dbReference type="SUPFAM" id="SSF118352">
    <property type="entry name" value="HSP33 redox switch-like"/>
    <property type="match status" value="1"/>
</dbReference>
<dbReference type="GO" id="GO:0051082">
    <property type="term" value="F:unfolded protein binding"/>
    <property type="evidence" value="ECO:0007669"/>
    <property type="project" value="InterPro"/>
</dbReference>
<sequence>MTKEMNANDQPAQGKKSPSLGDFNFAGDDAVVPFEVEDLDARGRAVQLGTAVNSILSRHHYPEPVARLLAEAMVLTVLLGTSLKFDGKFILQTSSDGPVNLLVCDFKTPSSLRAYARFDDKKLEEAVASGHDAPEELLGKGTLALTIDQGEHMQRYQGIVALDGSSLEEIARNYFKQSEQIPTEVKLGVATLFDRDENGHSRESWRAGGVLVQHLPKSSIESQTNKKIDKKTDLDHWREVKALVDTIESSEMTDPQVGAERLLFRLFHEHGVRVFNARAILDQCSCSREKIENVLNTFTAEEINSSVENGRITVKCEFCSTVYNFNPEEFRKTGQDNVADLKAKQN</sequence>
<dbReference type="InterPro" id="IPR016153">
    <property type="entry name" value="Heat_shock_Hsp33_N"/>
</dbReference>
<dbReference type="SUPFAM" id="SSF64397">
    <property type="entry name" value="Hsp33 domain"/>
    <property type="match status" value="1"/>
</dbReference>
<keyword evidence="5" id="KW-0676">Redox-active center</keyword>
<keyword evidence="2" id="KW-0862">Zinc</keyword>
<protein>
    <submittedName>
        <fullName evidence="7">Molecular chaperone Hsp33</fullName>
    </submittedName>
</protein>
<dbReference type="Pfam" id="PF01430">
    <property type="entry name" value="HSP33"/>
    <property type="match status" value="1"/>
</dbReference>
<gene>
    <name evidence="7" type="ORF">BBC0178_002530</name>
</gene>
<dbReference type="Gene3D" id="3.55.30.10">
    <property type="entry name" value="Hsp33 domain"/>
    <property type="match status" value="1"/>
</dbReference>
<dbReference type="GO" id="GO:0005737">
    <property type="term" value="C:cytoplasm"/>
    <property type="evidence" value="ECO:0007669"/>
    <property type="project" value="InterPro"/>
</dbReference>
<keyword evidence="4" id="KW-0143">Chaperone</keyword>
<dbReference type="Proteomes" id="UP000189660">
    <property type="component" value="Chromosome"/>
</dbReference>
<feature type="region of interest" description="Disordered" evidence="6">
    <location>
        <begin position="1"/>
        <end position="20"/>
    </location>
</feature>
<dbReference type="CDD" id="cd00498">
    <property type="entry name" value="Hsp33"/>
    <property type="match status" value="1"/>
</dbReference>
<dbReference type="GO" id="GO:0042026">
    <property type="term" value="P:protein refolding"/>
    <property type="evidence" value="ECO:0007669"/>
    <property type="project" value="TreeGrafter"/>
</dbReference>
<dbReference type="PANTHER" id="PTHR30111">
    <property type="entry name" value="33 KDA CHAPERONIN"/>
    <property type="match status" value="1"/>
</dbReference>
<dbReference type="KEGG" id="bapa:BBC0178_002530"/>
<keyword evidence="3" id="KW-1015">Disulfide bond</keyword>
<evidence type="ECO:0000256" key="5">
    <source>
        <dbReference type="ARBA" id="ARBA00023284"/>
    </source>
</evidence>
<organism evidence="7 8">
    <name type="scientific">Bartonella apihabitans</name>
    <dbReference type="NCBI Taxonomy" id="2750929"/>
    <lineage>
        <taxon>Bacteria</taxon>
        <taxon>Pseudomonadati</taxon>
        <taxon>Pseudomonadota</taxon>
        <taxon>Alphaproteobacteria</taxon>
        <taxon>Hyphomicrobiales</taxon>
        <taxon>Bartonellaceae</taxon>
        <taxon>Bartonella</taxon>
    </lineage>
</organism>
<dbReference type="PIRSF" id="PIRSF005261">
    <property type="entry name" value="Heat_shock_Hsp33"/>
    <property type="match status" value="1"/>
</dbReference>
<dbReference type="EMBL" id="CP015820">
    <property type="protein sequence ID" value="AQT41759.1"/>
    <property type="molecule type" value="Genomic_DNA"/>
</dbReference>
<dbReference type="PANTHER" id="PTHR30111:SF1">
    <property type="entry name" value="33 KDA CHAPERONIN"/>
    <property type="match status" value="1"/>
</dbReference>
<dbReference type="InterPro" id="IPR000397">
    <property type="entry name" value="Heat_shock_Hsp33"/>
</dbReference>
<keyword evidence="1" id="KW-0963">Cytoplasm</keyword>
<evidence type="ECO:0000313" key="7">
    <source>
        <dbReference type="EMBL" id="AQT41759.1"/>
    </source>
</evidence>
<dbReference type="InterPro" id="IPR016154">
    <property type="entry name" value="Heat_shock_Hsp33_C"/>
</dbReference>
<feature type="compositionally biased region" description="Polar residues" evidence="6">
    <location>
        <begin position="1"/>
        <end position="11"/>
    </location>
</feature>
<dbReference type="GO" id="GO:0044183">
    <property type="term" value="F:protein folding chaperone"/>
    <property type="evidence" value="ECO:0007669"/>
    <property type="project" value="TreeGrafter"/>
</dbReference>
<evidence type="ECO:0000256" key="6">
    <source>
        <dbReference type="SAM" id="MobiDB-lite"/>
    </source>
</evidence>
<evidence type="ECO:0000256" key="1">
    <source>
        <dbReference type="ARBA" id="ARBA00022490"/>
    </source>
</evidence>
<evidence type="ECO:0000313" key="8">
    <source>
        <dbReference type="Proteomes" id="UP000189660"/>
    </source>
</evidence>
<dbReference type="NCBIfam" id="NF002386">
    <property type="entry name" value="PRK01402.1"/>
    <property type="match status" value="1"/>
</dbReference>